<feature type="domain" description="N-acetyltransferase" evidence="1">
    <location>
        <begin position="34"/>
        <end position="122"/>
    </location>
</feature>
<protein>
    <submittedName>
        <fullName evidence="2">Tagatose 1,6-diphosphate aldolase</fullName>
    </submittedName>
</protein>
<dbReference type="Pfam" id="PF13302">
    <property type="entry name" value="Acetyltransf_3"/>
    <property type="match status" value="1"/>
</dbReference>
<evidence type="ECO:0000259" key="1">
    <source>
        <dbReference type="Pfam" id="PF13302"/>
    </source>
</evidence>
<gene>
    <name evidence="2" type="ORF">US42_C0005G0060</name>
</gene>
<dbReference type="GO" id="GO:0016747">
    <property type="term" value="F:acyltransferase activity, transferring groups other than amino-acyl groups"/>
    <property type="evidence" value="ECO:0007669"/>
    <property type="project" value="InterPro"/>
</dbReference>
<dbReference type="AlphaFoldDB" id="A0A0G0GNU6"/>
<dbReference type="STRING" id="1619046.US42_C0005G0060"/>
<name>A0A0G0GNU6_9BACT</name>
<proteinExistence type="predicted"/>
<sequence length="152" mass="17546">MKNIFKFLSPGKLIDNELELILVKKIPANEEKKYVPAYNFEMKNSSTSECMGLIHLRIGNNENIFYGGHIGYGVKEKFRGHHYAARSIKLLLPFAKKHNLNEIYITCDTNNLASRKTCELAGGKLIEIVDLPKHNDQYLNGDRKKCRYRFII</sequence>
<dbReference type="PANTHER" id="PTHR39173:SF1">
    <property type="entry name" value="ACETYLTRANSFERASE"/>
    <property type="match status" value="1"/>
</dbReference>
<reference evidence="2 3" key="1">
    <citation type="journal article" date="2015" name="Nature">
        <title>rRNA introns, odd ribosomes, and small enigmatic genomes across a large radiation of phyla.</title>
        <authorList>
            <person name="Brown C.T."/>
            <person name="Hug L.A."/>
            <person name="Thomas B.C."/>
            <person name="Sharon I."/>
            <person name="Castelle C.J."/>
            <person name="Singh A."/>
            <person name="Wilkins M.J."/>
            <person name="Williams K.H."/>
            <person name="Banfield J.F."/>
        </authorList>
    </citation>
    <scope>NUCLEOTIDE SEQUENCE [LARGE SCALE GENOMIC DNA]</scope>
</reference>
<organism evidence="2 3">
    <name type="scientific">Candidatus Magasanikbacteria bacterium GW2011_GWC2_37_14</name>
    <dbReference type="NCBI Taxonomy" id="1619046"/>
    <lineage>
        <taxon>Bacteria</taxon>
        <taxon>Candidatus Magasanikiibacteriota</taxon>
    </lineage>
</organism>
<dbReference type="Gene3D" id="3.40.630.30">
    <property type="match status" value="1"/>
</dbReference>
<evidence type="ECO:0000313" key="2">
    <source>
        <dbReference type="EMBL" id="KKQ27835.1"/>
    </source>
</evidence>
<dbReference type="InterPro" id="IPR016181">
    <property type="entry name" value="Acyl_CoA_acyltransferase"/>
</dbReference>
<dbReference type="InterPro" id="IPR000182">
    <property type="entry name" value="GNAT_dom"/>
</dbReference>
<dbReference type="SUPFAM" id="SSF55729">
    <property type="entry name" value="Acyl-CoA N-acyltransferases (Nat)"/>
    <property type="match status" value="1"/>
</dbReference>
<accession>A0A0G0GNU6</accession>
<dbReference type="Proteomes" id="UP000034849">
    <property type="component" value="Unassembled WGS sequence"/>
</dbReference>
<evidence type="ECO:0000313" key="3">
    <source>
        <dbReference type="Proteomes" id="UP000034849"/>
    </source>
</evidence>
<comment type="caution">
    <text evidence="2">The sequence shown here is derived from an EMBL/GenBank/DDBJ whole genome shotgun (WGS) entry which is preliminary data.</text>
</comment>
<dbReference type="PANTHER" id="PTHR39173">
    <property type="entry name" value="ACETYLTRANSFERASE"/>
    <property type="match status" value="1"/>
</dbReference>
<dbReference type="EMBL" id="LBSX01000005">
    <property type="protein sequence ID" value="KKQ27835.1"/>
    <property type="molecule type" value="Genomic_DNA"/>
</dbReference>